<gene>
    <name evidence="2" type="ORF">E5676_scaffold87G00480</name>
</gene>
<dbReference type="AlphaFoldDB" id="A0A5D3CEW4"/>
<feature type="compositionally biased region" description="Polar residues" evidence="1">
    <location>
        <begin position="42"/>
        <end position="51"/>
    </location>
</feature>
<name>A0A5D3CEW4_CUCMM</name>
<comment type="caution">
    <text evidence="2">The sequence shown here is derived from an EMBL/GenBank/DDBJ whole genome shotgun (WGS) entry which is preliminary data.</text>
</comment>
<feature type="region of interest" description="Disordered" evidence="1">
    <location>
        <begin position="182"/>
        <end position="206"/>
    </location>
</feature>
<keyword evidence="2" id="KW-0456">Lyase</keyword>
<dbReference type="EMBL" id="SSTD01012233">
    <property type="protein sequence ID" value="TYK08859.1"/>
    <property type="molecule type" value="Genomic_DNA"/>
</dbReference>
<proteinExistence type="predicted"/>
<evidence type="ECO:0000256" key="1">
    <source>
        <dbReference type="SAM" id="MobiDB-lite"/>
    </source>
</evidence>
<dbReference type="Proteomes" id="UP000321947">
    <property type="component" value="Unassembled WGS sequence"/>
</dbReference>
<evidence type="ECO:0000313" key="3">
    <source>
        <dbReference type="Proteomes" id="UP000321947"/>
    </source>
</evidence>
<dbReference type="GO" id="GO:0016829">
    <property type="term" value="F:lyase activity"/>
    <property type="evidence" value="ECO:0007669"/>
    <property type="project" value="UniProtKB-KW"/>
</dbReference>
<accession>A0A5D3CEW4</accession>
<evidence type="ECO:0000313" key="2">
    <source>
        <dbReference type="EMBL" id="TYK08859.1"/>
    </source>
</evidence>
<sequence>MSLLIPDPRSLDRKRDVDLSLLIKELKELWTFGVRINDSHTDAPQPNPTSTPRRRQHSQNLELERYVQQLGKIHISIVLEEDKPISTHVVRITCTISVSNQGSKRLLERSSLTTTKADLSRSFNDNTISLKNAVAQWIVSSCLKKHTSVGLSLLILEGSQQLFKDKIYETILGKRSGYSKGLRWGPKPKSRKSNPSHSSSFYDQEMHNREVNELKASLKNANYLTKEQRIRSEEHG</sequence>
<reference evidence="2 3" key="1">
    <citation type="submission" date="2019-08" db="EMBL/GenBank/DDBJ databases">
        <title>Draft genome sequences of two oriental melons (Cucumis melo L. var makuwa).</title>
        <authorList>
            <person name="Kwon S.-Y."/>
        </authorList>
    </citation>
    <scope>NUCLEOTIDE SEQUENCE [LARGE SCALE GENOMIC DNA]</scope>
    <source>
        <strain evidence="3">cv. Chang Bougi</strain>
        <tissue evidence="2">Leaf</tissue>
    </source>
</reference>
<protein>
    <submittedName>
        <fullName evidence="2">(R)-mandelonitrile lyase 1-like</fullName>
    </submittedName>
</protein>
<organism evidence="2 3">
    <name type="scientific">Cucumis melo var. makuwa</name>
    <name type="common">Oriental melon</name>
    <dbReference type="NCBI Taxonomy" id="1194695"/>
    <lineage>
        <taxon>Eukaryota</taxon>
        <taxon>Viridiplantae</taxon>
        <taxon>Streptophyta</taxon>
        <taxon>Embryophyta</taxon>
        <taxon>Tracheophyta</taxon>
        <taxon>Spermatophyta</taxon>
        <taxon>Magnoliopsida</taxon>
        <taxon>eudicotyledons</taxon>
        <taxon>Gunneridae</taxon>
        <taxon>Pentapetalae</taxon>
        <taxon>rosids</taxon>
        <taxon>fabids</taxon>
        <taxon>Cucurbitales</taxon>
        <taxon>Cucurbitaceae</taxon>
        <taxon>Benincaseae</taxon>
        <taxon>Cucumis</taxon>
    </lineage>
</organism>
<feature type="region of interest" description="Disordered" evidence="1">
    <location>
        <begin position="37"/>
        <end position="59"/>
    </location>
</feature>